<comment type="caution">
    <text evidence="1">The sequence shown here is derived from an EMBL/GenBank/DDBJ whole genome shotgun (WGS) entry which is preliminary data.</text>
</comment>
<proteinExistence type="predicted"/>
<reference evidence="2" key="1">
    <citation type="journal article" date="2019" name="Int. J. Syst. Evol. Microbiol.">
        <title>The Global Catalogue of Microorganisms (GCM) 10K type strain sequencing project: providing services to taxonomists for standard genome sequencing and annotation.</title>
        <authorList>
            <consortium name="The Broad Institute Genomics Platform"/>
            <consortium name="The Broad Institute Genome Sequencing Center for Infectious Disease"/>
            <person name="Wu L."/>
            <person name="Ma J."/>
        </authorList>
    </citation>
    <scope>NUCLEOTIDE SEQUENCE [LARGE SCALE GENOMIC DNA]</scope>
    <source>
        <strain evidence="2">JCM 31921</strain>
    </source>
</reference>
<evidence type="ECO:0000313" key="2">
    <source>
        <dbReference type="Proteomes" id="UP001501410"/>
    </source>
</evidence>
<sequence length="574" mass="65400">MIKKLLSGLCVFGSCLGAARAQNTYLQLGEDEYHLLDRLETKSGKLSGKLFLSTKPVTRAATVSFLEDRLDEANNELSGISLNKVDRYNMYHAIAISSEWRKVQSGENEITVLRAKPWFGTFYKTGADFVYVNTKDFFLSVNPVISAQYMSEQSKSGGVSTTQGLFASSRGAEIRARIANKIGLYTYFADNQEQPPTYVTQWITRHSAVPGADYYQNSPGSKTYDYIQARGYIDFAAIKNYVNVTFGYDKQFLGDGIRSLFLSDFAASSTFLKLNTKIWKLNYQNIYAEIIPPYVRGADRNLPLKYTTTHYLTVNATKWLNVGLFESIVFSKNSYSFGYLNPIIFYRAIERFYGSPDNVNLGFSLKVIPLKGVQLYSQLFLDEFKSKELFGSNKWWGNKYGVQLGAKYFDAFTVRNLDLQAEFNLVRPYTYSHSDSVTNYSHYNQPLAHPLGSGFREIIVVANYRPVQRLLLTGKLMYYKQGVDTGGLNYGNDIFRSYNSVVNQYGVTVINGLAATCKLASFNASYKIAERLFFDLGFIYRNYQYQNNYYPQQQSLSIYGGMRLNIARRTYDFM</sequence>
<dbReference type="InterPro" id="IPR038636">
    <property type="entry name" value="Wzi_sf"/>
</dbReference>
<dbReference type="Proteomes" id="UP001501410">
    <property type="component" value="Unassembled WGS sequence"/>
</dbReference>
<organism evidence="1 2">
    <name type="scientific">Rurimicrobium arvi</name>
    <dbReference type="NCBI Taxonomy" id="2049916"/>
    <lineage>
        <taxon>Bacteria</taxon>
        <taxon>Pseudomonadati</taxon>
        <taxon>Bacteroidota</taxon>
        <taxon>Chitinophagia</taxon>
        <taxon>Chitinophagales</taxon>
        <taxon>Chitinophagaceae</taxon>
        <taxon>Rurimicrobium</taxon>
    </lineage>
</organism>
<evidence type="ECO:0000313" key="1">
    <source>
        <dbReference type="EMBL" id="GAA4451366.1"/>
    </source>
</evidence>
<gene>
    <name evidence="1" type="ORF">GCM10023092_08930</name>
</gene>
<keyword evidence="2" id="KW-1185">Reference proteome</keyword>
<dbReference type="RefSeq" id="WP_344823114.1">
    <property type="nucleotide sequence ID" value="NZ_BAABEZ010000004.1"/>
</dbReference>
<name>A0ABP8MJM1_9BACT</name>
<accession>A0ABP8MJM1</accession>
<dbReference type="Gene3D" id="2.40.160.130">
    <property type="entry name" value="Capsule assembly protein Wzi"/>
    <property type="match status" value="1"/>
</dbReference>
<dbReference type="EMBL" id="BAABEZ010000004">
    <property type="protein sequence ID" value="GAA4451366.1"/>
    <property type="molecule type" value="Genomic_DNA"/>
</dbReference>
<evidence type="ECO:0008006" key="3">
    <source>
        <dbReference type="Google" id="ProtNLM"/>
    </source>
</evidence>
<dbReference type="PROSITE" id="PS51257">
    <property type="entry name" value="PROKAR_LIPOPROTEIN"/>
    <property type="match status" value="1"/>
</dbReference>
<protein>
    <recommendedName>
        <fullName evidence="3">Capsule assembly Wzi family protein</fullName>
    </recommendedName>
</protein>